<keyword evidence="1" id="KW-0472">Membrane</keyword>
<gene>
    <name evidence="3" type="ordered locus">Ecym_5211</name>
</gene>
<dbReference type="EMBL" id="CP002501">
    <property type="protein sequence ID" value="AET39980.1"/>
    <property type="molecule type" value="Genomic_DNA"/>
</dbReference>
<evidence type="ECO:0000256" key="1">
    <source>
        <dbReference type="SAM" id="Phobius"/>
    </source>
</evidence>
<evidence type="ECO:0000313" key="3">
    <source>
        <dbReference type="EMBL" id="AET39980.1"/>
    </source>
</evidence>
<accession>I6ND38</accession>
<dbReference type="RefSeq" id="XP_003646797.1">
    <property type="nucleotide sequence ID" value="XM_003646749.1"/>
</dbReference>
<dbReference type="PANTHER" id="PTHR31104">
    <property type="entry name" value="PEPTIDE-N4-(N-ACETYL-BETA-GLUCOSAMINYL)ASPARAGINE AMIDASE A PROTEIN"/>
    <property type="match status" value="1"/>
</dbReference>
<dbReference type="AlphaFoldDB" id="I6ND38"/>
<dbReference type="eggNOG" id="ENOG502QSXK">
    <property type="taxonomic scope" value="Eukaryota"/>
</dbReference>
<dbReference type="InParanoid" id="I6ND38"/>
<feature type="transmembrane region" description="Helical" evidence="1">
    <location>
        <begin position="65"/>
        <end position="84"/>
    </location>
</feature>
<dbReference type="OMA" id="LWRPCVG"/>
<dbReference type="Proteomes" id="UP000006790">
    <property type="component" value="Chromosome 5"/>
</dbReference>
<keyword evidence="4" id="KW-1185">Reference proteome</keyword>
<dbReference type="KEGG" id="erc:Ecym_5211"/>
<evidence type="ECO:0000259" key="2">
    <source>
        <dbReference type="Pfam" id="PF12222"/>
    </source>
</evidence>
<dbReference type="GeneID" id="11468301"/>
<name>I6ND38_ERECY</name>
<evidence type="ECO:0000313" key="4">
    <source>
        <dbReference type="Proteomes" id="UP000006790"/>
    </source>
</evidence>
<dbReference type="OrthoDB" id="1612078at2759"/>
<organism evidence="3 4">
    <name type="scientific">Eremothecium cymbalariae (strain CBS 270.75 / DBVPG 7215 / KCTC 17166 / NRRL Y-17582)</name>
    <name type="common">Yeast</name>
    <dbReference type="NCBI Taxonomy" id="931890"/>
    <lineage>
        <taxon>Eukaryota</taxon>
        <taxon>Fungi</taxon>
        <taxon>Dikarya</taxon>
        <taxon>Ascomycota</taxon>
        <taxon>Saccharomycotina</taxon>
        <taxon>Saccharomycetes</taxon>
        <taxon>Saccharomycetales</taxon>
        <taxon>Saccharomycetaceae</taxon>
        <taxon>Eremothecium</taxon>
    </lineage>
</organism>
<proteinExistence type="predicted"/>
<dbReference type="Pfam" id="PF12222">
    <property type="entry name" value="PNGaseA"/>
    <property type="match status" value="1"/>
</dbReference>
<protein>
    <recommendedName>
        <fullName evidence="2">Peptide N-acetyl-beta-D-glucosaminyl asparaginase amidase A N-terminal domain-containing protein</fullName>
    </recommendedName>
</protein>
<dbReference type="InterPro" id="IPR021102">
    <property type="entry name" value="PNGase_A"/>
</dbReference>
<keyword evidence="1" id="KW-0812">Transmembrane</keyword>
<keyword evidence="1" id="KW-1133">Transmembrane helix</keyword>
<sequence>MVDRYLEGWVPSFLSKDEEDKKKIRFDGLDEKQELDDLELNYFEEGLSGRDLRIHRNWFVSVRYLMLRIFVVLLVSAVVSSSGYGRFSSPGGGSVVKKVGRDGALIPMGGMLLGSDSTYDIFAGDGGVDDETIIKFSEVTMEGLPVKNRVHRQHLFSHAYGDSWGKPWTESFVPWRGGLYDKVYLELVTNVTGTQYDRLVHVFMDNITVWRSSTIEPYRNRVVQSRPAKDISKYISLFNQEIIREVNLTVQLDNIITPDIDGVFYVEIYAHYYCDACKIAPMDISNYTTVYQNLLSYSLTPADYLLPLLEIPTELTPVISYSPAVSDGRISVGLVDILPELSAIKKLVVELYASGNSKEEFWYGNLLNDTVRYTNDTQDGMVNGPLRQVNIYLTSKAHGKSYLAESLVPSPTIYTGGMSPPLWKPYVSIDAFDVQSILVDLSAFLPLLQANEDISDWAIEIEVVSSLADDSNKSIGENWIITGNLLMWYAKSLGTNISYTKFEDSTFDKNFLPELQGTVGESLYQSINSSSVLDVLADIVINNQSFKLVQTTSTEYSSNLNLTNSFNDEDMYVKLDRIKTFSLHLPESQSLFARVVEQESWLLIAETRNAEVNNTEGELNYLTSVTRDVSRSSFAQEFATNGTLFKTTQALDSSPKLLFSSLHGEQYSDAVFTISPNGNRGTGNSVNSVHSVRDYPYFSRYSRKAIARQNSILMDDISRV</sequence>
<reference evidence="3 4" key="1">
    <citation type="journal article" date="2011" name="G3 (Bethesda)">
        <title>Genome evolution in the Eremothecium clade of the Saccharomyces complex revealed by comparative genomics.</title>
        <authorList>
            <person name="Wendland J."/>
            <person name="Walther A."/>
        </authorList>
    </citation>
    <scope>NUCLEOTIDE SEQUENCE [LARGE SCALE GENOMIC DNA]</scope>
    <source>
        <strain evidence="4">CBS 270.75 / DBVPG 7215 / KCTC 17166 / NRRL Y-17582</strain>
    </source>
</reference>
<dbReference type="HOGENOM" id="CLU_008372_1_0_1"/>
<dbReference type="InterPro" id="IPR056948">
    <property type="entry name" value="PNGaseA_N"/>
</dbReference>
<feature type="domain" description="Peptide N-acetyl-beta-D-glucosaminyl asparaginase amidase A N-terminal" evidence="2">
    <location>
        <begin position="151"/>
        <end position="493"/>
    </location>
</feature>